<feature type="transmembrane region" description="Helical" evidence="4">
    <location>
        <begin position="44"/>
        <end position="67"/>
    </location>
</feature>
<name>A0ABN1VEV6_9PSEU</name>
<gene>
    <name evidence="6" type="ORF">GCM10009675_30260</name>
</gene>
<evidence type="ECO:0000256" key="2">
    <source>
        <dbReference type="ARBA" id="ARBA00022840"/>
    </source>
</evidence>
<evidence type="ECO:0000313" key="6">
    <source>
        <dbReference type="EMBL" id="GAA1208385.1"/>
    </source>
</evidence>
<feature type="transmembrane region" description="Helical" evidence="4">
    <location>
        <begin position="73"/>
        <end position="94"/>
    </location>
</feature>
<dbReference type="Pfam" id="PF01580">
    <property type="entry name" value="FtsK_SpoIIIE"/>
    <property type="match status" value="1"/>
</dbReference>
<comment type="caution">
    <text evidence="6">The sequence shown here is derived from an EMBL/GenBank/DDBJ whole genome shotgun (WGS) entry which is preliminary data.</text>
</comment>
<protein>
    <submittedName>
        <fullName evidence="6">FtsK/SpoIIIE domain-containing protein</fullName>
    </submittedName>
</protein>
<keyword evidence="4" id="KW-1133">Transmembrane helix</keyword>
<dbReference type="PANTHER" id="PTHR22683:SF41">
    <property type="entry name" value="DNA TRANSLOCASE FTSK"/>
    <property type="match status" value="1"/>
</dbReference>
<dbReference type="InterPro" id="IPR050206">
    <property type="entry name" value="FtsK/SpoIIIE/SftA"/>
</dbReference>
<dbReference type="PROSITE" id="PS50901">
    <property type="entry name" value="FTSK"/>
    <property type="match status" value="1"/>
</dbReference>
<evidence type="ECO:0000259" key="5">
    <source>
        <dbReference type="PROSITE" id="PS50901"/>
    </source>
</evidence>
<dbReference type="InterPro" id="IPR027417">
    <property type="entry name" value="P-loop_NTPase"/>
</dbReference>
<feature type="domain" description="FtsK" evidence="5">
    <location>
        <begin position="229"/>
        <end position="436"/>
    </location>
</feature>
<feature type="binding site" evidence="3">
    <location>
        <begin position="267"/>
        <end position="274"/>
    </location>
    <ligand>
        <name>ATP</name>
        <dbReference type="ChEBI" id="CHEBI:30616"/>
    </ligand>
</feature>
<dbReference type="SUPFAM" id="SSF52540">
    <property type="entry name" value="P-loop containing nucleoside triphosphate hydrolases"/>
    <property type="match status" value="1"/>
</dbReference>
<keyword evidence="4" id="KW-0472">Membrane</keyword>
<accession>A0ABN1VEV6</accession>
<organism evidence="6 7">
    <name type="scientific">Prauserella alba</name>
    <dbReference type="NCBI Taxonomy" id="176898"/>
    <lineage>
        <taxon>Bacteria</taxon>
        <taxon>Bacillati</taxon>
        <taxon>Actinomycetota</taxon>
        <taxon>Actinomycetes</taxon>
        <taxon>Pseudonocardiales</taxon>
        <taxon>Pseudonocardiaceae</taxon>
        <taxon>Prauserella</taxon>
    </lineage>
</organism>
<keyword evidence="1 3" id="KW-0547">Nucleotide-binding</keyword>
<dbReference type="Gene3D" id="3.40.50.300">
    <property type="entry name" value="P-loop containing nucleotide triphosphate hydrolases"/>
    <property type="match status" value="1"/>
</dbReference>
<dbReference type="PANTHER" id="PTHR22683">
    <property type="entry name" value="SPORULATION PROTEIN RELATED"/>
    <property type="match status" value="1"/>
</dbReference>
<dbReference type="InterPro" id="IPR002543">
    <property type="entry name" value="FtsK_dom"/>
</dbReference>
<sequence length="505" mass="55220">MSLTIDKNAGWQEIEVHPRRHRPDGVSGWIGRGLLALARLLSSILTYAGSFVVFNGLVVAAVLVPVWTHLAGLTWVAVAEAVVTAATFVAWLVIASDSFDRWVTSPLRIWWRRRRYFRNWADLMVAANLTVKKRSHKRVAPRLVFVRHGRFSDVLSVRLPSGITRAAFSDRLEELTETMHAREARVVPAPRWHLPAWMARVLPAEFRRDDKARTVFVRLAFGDPLVHVQAPATAGSDVDLSAVPIGKRDDGGRWLVNLLGTHTLLAGATGSGKGSVLWSILAGIGPAIRDGLVQVVGLDPKGGMELGFGRELFRQLVTMDGSEAEEEAVSFLEGLADEADRRASLLAGYARTLEPSTAMPFILVVIDELASVTAFISDSKRQKRAEAALGRLLTKGRAPGMHVIGALQDPRKEVVRWRDLFPTRIGLRLVEASQPDMVLGDGARDRGARCEEIAETSPGVGYVVEDGSRAVSRVRAAYLTDDDIRQLAQTFRPGPVLHSIDGGAA</sequence>
<dbReference type="EMBL" id="BAAALM010000009">
    <property type="protein sequence ID" value="GAA1208385.1"/>
    <property type="molecule type" value="Genomic_DNA"/>
</dbReference>
<keyword evidence="7" id="KW-1185">Reference proteome</keyword>
<dbReference type="Proteomes" id="UP001500467">
    <property type="component" value="Unassembled WGS sequence"/>
</dbReference>
<keyword evidence="2 3" id="KW-0067">ATP-binding</keyword>
<evidence type="ECO:0000256" key="4">
    <source>
        <dbReference type="SAM" id="Phobius"/>
    </source>
</evidence>
<reference evidence="6 7" key="1">
    <citation type="journal article" date="2019" name="Int. J. Syst. Evol. Microbiol.">
        <title>The Global Catalogue of Microorganisms (GCM) 10K type strain sequencing project: providing services to taxonomists for standard genome sequencing and annotation.</title>
        <authorList>
            <consortium name="The Broad Institute Genomics Platform"/>
            <consortium name="The Broad Institute Genome Sequencing Center for Infectious Disease"/>
            <person name="Wu L."/>
            <person name="Ma J."/>
        </authorList>
    </citation>
    <scope>NUCLEOTIDE SEQUENCE [LARGE SCALE GENOMIC DNA]</scope>
    <source>
        <strain evidence="6 7">JCM 13022</strain>
    </source>
</reference>
<evidence type="ECO:0000313" key="7">
    <source>
        <dbReference type="Proteomes" id="UP001500467"/>
    </source>
</evidence>
<evidence type="ECO:0000256" key="3">
    <source>
        <dbReference type="PROSITE-ProRule" id="PRU00289"/>
    </source>
</evidence>
<proteinExistence type="predicted"/>
<dbReference type="RefSeq" id="WP_253859847.1">
    <property type="nucleotide sequence ID" value="NZ_BAAALM010000009.1"/>
</dbReference>
<keyword evidence="4" id="KW-0812">Transmembrane</keyword>
<evidence type="ECO:0000256" key="1">
    <source>
        <dbReference type="ARBA" id="ARBA00022741"/>
    </source>
</evidence>